<dbReference type="EMBL" id="CM056809">
    <property type="protein sequence ID" value="KAJ8648497.1"/>
    <property type="molecule type" value="Genomic_DNA"/>
</dbReference>
<proteinExistence type="predicted"/>
<accession>A0ACC2MUA0</accession>
<reference evidence="1 2" key="1">
    <citation type="journal article" date="2022" name="Hortic Res">
        <title>A haplotype resolved chromosomal level avocado genome allows analysis of novel avocado genes.</title>
        <authorList>
            <person name="Nath O."/>
            <person name="Fletcher S.J."/>
            <person name="Hayward A."/>
            <person name="Shaw L.M."/>
            <person name="Masouleh A.K."/>
            <person name="Furtado A."/>
            <person name="Henry R.J."/>
            <person name="Mitter N."/>
        </authorList>
    </citation>
    <scope>NUCLEOTIDE SEQUENCE [LARGE SCALE GENOMIC DNA]</scope>
    <source>
        <strain evidence="2">cv. Hass</strain>
    </source>
</reference>
<keyword evidence="2" id="KW-1185">Reference proteome</keyword>
<sequence length="139" mass="15847">MAVIGWIKEEGSLVVLKEDQYLDYGVDEGFRLVGMRRVWAGKIREGFSPQLGSSWEMKKTREIGREIEEIGEARVFFFLGPLLLAVAALVLATCNMKLHVYQQQANEQAALMAHLLFETYPTESEAWKRPPSLQYDDHG</sequence>
<name>A0ACC2MUA0_PERAE</name>
<comment type="caution">
    <text evidence="1">The sequence shown here is derived from an EMBL/GenBank/DDBJ whole genome shotgun (WGS) entry which is preliminary data.</text>
</comment>
<dbReference type="Proteomes" id="UP001234297">
    <property type="component" value="Chromosome 1"/>
</dbReference>
<protein>
    <submittedName>
        <fullName evidence="1">Uncharacterized protein</fullName>
    </submittedName>
</protein>
<organism evidence="1 2">
    <name type="scientific">Persea americana</name>
    <name type="common">Avocado</name>
    <dbReference type="NCBI Taxonomy" id="3435"/>
    <lineage>
        <taxon>Eukaryota</taxon>
        <taxon>Viridiplantae</taxon>
        <taxon>Streptophyta</taxon>
        <taxon>Embryophyta</taxon>
        <taxon>Tracheophyta</taxon>
        <taxon>Spermatophyta</taxon>
        <taxon>Magnoliopsida</taxon>
        <taxon>Magnoliidae</taxon>
        <taxon>Laurales</taxon>
        <taxon>Lauraceae</taxon>
        <taxon>Persea</taxon>
    </lineage>
</organism>
<evidence type="ECO:0000313" key="1">
    <source>
        <dbReference type="EMBL" id="KAJ8648497.1"/>
    </source>
</evidence>
<evidence type="ECO:0000313" key="2">
    <source>
        <dbReference type="Proteomes" id="UP001234297"/>
    </source>
</evidence>
<gene>
    <name evidence="1" type="ORF">MRB53_001520</name>
</gene>